<name>A0ABP6ZWN2_9ACTN</name>
<evidence type="ECO:0000313" key="2">
    <source>
        <dbReference type="Proteomes" id="UP001501074"/>
    </source>
</evidence>
<reference evidence="2" key="1">
    <citation type="journal article" date="2019" name="Int. J. Syst. Evol. Microbiol.">
        <title>The Global Catalogue of Microorganisms (GCM) 10K type strain sequencing project: providing services to taxonomists for standard genome sequencing and annotation.</title>
        <authorList>
            <consortium name="The Broad Institute Genomics Platform"/>
            <consortium name="The Broad Institute Genome Sequencing Center for Infectious Disease"/>
            <person name="Wu L."/>
            <person name="Ma J."/>
        </authorList>
    </citation>
    <scope>NUCLEOTIDE SEQUENCE [LARGE SCALE GENOMIC DNA]</scope>
    <source>
        <strain evidence="2">JCM 16902</strain>
    </source>
</reference>
<keyword evidence="2" id="KW-1185">Reference proteome</keyword>
<proteinExistence type="predicted"/>
<comment type="caution">
    <text evidence="1">The sequence shown here is derived from an EMBL/GenBank/DDBJ whole genome shotgun (WGS) entry which is preliminary data.</text>
</comment>
<sequence>MLDADVTGFLRYSSTYMHVNALGRDYEETFIRDLTRVPPTPEHQSFRRGFAKARLGQLSPEAYERETGWYFDDDAEFHTHLARLWQKFYGDADPRDSLTG</sequence>
<dbReference type="RefSeq" id="WP_231482515.1">
    <property type="nucleotide sequence ID" value="NZ_BAAAZO010000006.1"/>
</dbReference>
<protein>
    <submittedName>
        <fullName evidence="1">Uncharacterized protein</fullName>
    </submittedName>
</protein>
<accession>A0ABP6ZWN2</accession>
<organism evidence="1 2">
    <name type="scientific">Kineosporia mesophila</name>
    <dbReference type="NCBI Taxonomy" id="566012"/>
    <lineage>
        <taxon>Bacteria</taxon>
        <taxon>Bacillati</taxon>
        <taxon>Actinomycetota</taxon>
        <taxon>Actinomycetes</taxon>
        <taxon>Kineosporiales</taxon>
        <taxon>Kineosporiaceae</taxon>
        <taxon>Kineosporia</taxon>
    </lineage>
</organism>
<gene>
    <name evidence="1" type="ORF">GCM10022223_37340</name>
</gene>
<dbReference type="Proteomes" id="UP001501074">
    <property type="component" value="Unassembled WGS sequence"/>
</dbReference>
<evidence type="ECO:0000313" key="1">
    <source>
        <dbReference type="EMBL" id="GAA3617288.1"/>
    </source>
</evidence>
<dbReference type="EMBL" id="BAAAZO010000006">
    <property type="protein sequence ID" value="GAA3617288.1"/>
    <property type="molecule type" value="Genomic_DNA"/>
</dbReference>